<dbReference type="Proteomes" id="UP000036196">
    <property type="component" value="Unassembled WGS sequence"/>
</dbReference>
<name>A0A089PRI1_PLUGE</name>
<proteinExistence type="predicted"/>
<organism evidence="1 2">
    <name type="scientific">Pluralibacter gergoviae</name>
    <name type="common">Enterobacter gergoviae</name>
    <dbReference type="NCBI Taxonomy" id="61647"/>
    <lineage>
        <taxon>Bacteria</taxon>
        <taxon>Pseudomonadati</taxon>
        <taxon>Pseudomonadota</taxon>
        <taxon>Gammaproteobacteria</taxon>
        <taxon>Enterobacterales</taxon>
        <taxon>Enterobacteriaceae</taxon>
        <taxon>Pluralibacter</taxon>
    </lineage>
</organism>
<accession>A0A089PRI1</accession>
<sequence>MDNFQQSCEAAYRFIAQQKRTTAKEIRRTEHFKFHEWGDILFYLRHAYGVVSIRGKGIFINEETYLQWLKSPTGPRVRSATK</sequence>
<dbReference type="OrthoDB" id="9925949at2"/>
<dbReference type="PATRIC" id="fig|61647.13.peg.4862"/>
<evidence type="ECO:0000313" key="2">
    <source>
        <dbReference type="Proteomes" id="UP000036196"/>
    </source>
</evidence>
<keyword evidence="2" id="KW-1185">Reference proteome</keyword>
<dbReference type="KEGG" id="pge:LG71_13560"/>
<dbReference type="RefSeq" id="WP_043083098.1">
    <property type="nucleotide sequence ID" value="NZ_CACVCI010000001.1"/>
</dbReference>
<evidence type="ECO:0000313" key="1">
    <source>
        <dbReference type="EMBL" id="KMK16054.1"/>
    </source>
</evidence>
<dbReference type="EMBL" id="LDZF01000002">
    <property type="protein sequence ID" value="KMK16054.1"/>
    <property type="molecule type" value="Genomic_DNA"/>
</dbReference>
<gene>
    <name evidence="1" type="ORF">ABW06_02185</name>
</gene>
<comment type="caution">
    <text evidence="1">The sequence shown here is derived from an EMBL/GenBank/DDBJ whole genome shotgun (WGS) entry which is preliminary data.</text>
</comment>
<dbReference type="AlphaFoldDB" id="A0A089PRI1"/>
<reference evidence="1 2" key="1">
    <citation type="submission" date="2015-05" db="EMBL/GenBank/DDBJ databases">
        <title>Genome sequences of Pluralibacter gergoviae.</title>
        <authorList>
            <person name="Greninger A.L."/>
            <person name="Miller S."/>
        </authorList>
    </citation>
    <scope>NUCLEOTIDE SEQUENCE [LARGE SCALE GENOMIC DNA]</scope>
    <source>
        <strain evidence="1 2">JS81F13</strain>
    </source>
</reference>
<protein>
    <submittedName>
        <fullName evidence="1">Uncharacterized protein</fullName>
    </submittedName>
</protein>
<dbReference type="STRING" id="61647.LG71_13560"/>